<dbReference type="InterPro" id="IPR015890">
    <property type="entry name" value="Chorismate_C"/>
</dbReference>
<evidence type="ECO:0000313" key="4">
    <source>
        <dbReference type="Proteomes" id="UP000660339"/>
    </source>
</evidence>
<evidence type="ECO:0000256" key="1">
    <source>
        <dbReference type="SAM" id="MobiDB-lite"/>
    </source>
</evidence>
<dbReference type="InterPro" id="IPR005801">
    <property type="entry name" value="ADC_synthase"/>
</dbReference>
<dbReference type="PANTHER" id="PTHR42839">
    <property type="entry name" value="ISOCHORISMATE SYNTHASE ENTC"/>
    <property type="match status" value="1"/>
</dbReference>
<organism evidence="3 4">
    <name type="scientific">Catellatospora methionotrophica</name>
    <dbReference type="NCBI Taxonomy" id="121620"/>
    <lineage>
        <taxon>Bacteria</taxon>
        <taxon>Bacillati</taxon>
        <taxon>Actinomycetota</taxon>
        <taxon>Actinomycetes</taxon>
        <taxon>Micromonosporales</taxon>
        <taxon>Micromonosporaceae</taxon>
        <taxon>Catellatospora</taxon>
    </lineage>
</organism>
<dbReference type="Proteomes" id="UP000660339">
    <property type="component" value="Unassembled WGS sequence"/>
</dbReference>
<evidence type="ECO:0000259" key="2">
    <source>
        <dbReference type="Pfam" id="PF00425"/>
    </source>
</evidence>
<dbReference type="Gene3D" id="3.60.120.10">
    <property type="entry name" value="Anthranilate synthase"/>
    <property type="match status" value="1"/>
</dbReference>
<evidence type="ECO:0000313" key="3">
    <source>
        <dbReference type="EMBL" id="GIG16716.1"/>
    </source>
</evidence>
<gene>
    <name evidence="3" type="ORF">Cme02nite_50480</name>
</gene>
<dbReference type="PANTHER" id="PTHR42839:SF2">
    <property type="entry name" value="ISOCHORISMATE SYNTHASE ENTC"/>
    <property type="match status" value="1"/>
</dbReference>
<sequence length="465" mass="51300">MTTGENSSYWERACRFFRGSGWADTAGSYLVHNKNSGTVKIGLMPQRTVSVGGGILRCVEDGRQTLSAPVSEDQIFKRVEQSLHQDAPSFFIVSPDLRRRYVDSALPLVLFVQPAVEFTFSAEHPDGRIGYARDPATEQQGADLLRAALAQPLPAPPSGAGEPGEWAELADGWTPAEDDDSFLARLTDAVGVLQEHPDGKMTLTRAYTHPRDPGHSPFTLYELHARRNGDYACGHFACLDDGVYSLGTTPENILEVDGPTLTVDVVAATCRSTGDEDYLAAELYDNPKQLKEHRSSLRNRQDRFRPYCRPDSIRVVQDMRVKTLRNVCHLHSVFSGELLPGVTVFDMLDNIFPLLGARPRQLLAVADAEPAPHRYYGGVFGHLHRAAGGCFLNIRNALLHDDVIHAKVGVGVLKESNPYSELVETRDKLAGLLEATRRWRSAPREDRPDAGEEPAPLQVARDAAR</sequence>
<accession>A0A8J3LK80</accession>
<dbReference type="Pfam" id="PF00425">
    <property type="entry name" value="Chorismate_bind"/>
    <property type="match status" value="1"/>
</dbReference>
<dbReference type="RefSeq" id="WP_166379080.1">
    <property type="nucleotide sequence ID" value="NZ_BAAATT010000005.1"/>
</dbReference>
<keyword evidence="4" id="KW-1185">Reference proteome</keyword>
<reference evidence="3" key="1">
    <citation type="submission" date="2021-01" db="EMBL/GenBank/DDBJ databases">
        <title>Whole genome shotgun sequence of Catellatospora methionotrophica NBRC 14553.</title>
        <authorList>
            <person name="Komaki H."/>
            <person name="Tamura T."/>
        </authorList>
    </citation>
    <scope>NUCLEOTIDE SEQUENCE</scope>
    <source>
        <strain evidence="3">NBRC 14553</strain>
    </source>
</reference>
<feature type="domain" description="Chorismate-utilising enzyme C-terminal" evidence="2">
    <location>
        <begin position="181"/>
        <end position="428"/>
    </location>
</feature>
<dbReference type="SUPFAM" id="SSF56322">
    <property type="entry name" value="ADC synthase"/>
    <property type="match status" value="1"/>
</dbReference>
<protein>
    <recommendedName>
        <fullName evidence="2">Chorismate-utilising enzyme C-terminal domain-containing protein</fullName>
    </recommendedName>
</protein>
<dbReference type="EMBL" id="BONJ01000028">
    <property type="protein sequence ID" value="GIG16716.1"/>
    <property type="molecule type" value="Genomic_DNA"/>
</dbReference>
<feature type="region of interest" description="Disordered" evidence="1">
    <location>
        <begin position="439"/>
        <end position="465"/>
    </location>
</feature>
<name>A0A8J3LK80_9ACTN</name>
<proteinExistence type="predicted"/>
<dbReference type="AlphaFoldDB" id="A0A8J3LK80"/>
<comment type="caution">
    <text evidence="3">The sequence shown here is derived from an EMBL/GenBank/DDBJ whole genome shotgun (WGS) entry which is preliminary data.</text>
</comment>